<comment type="caution">
    <text evidence="4">The sequence shown here is derived from an EMBL/GenBank/DDBJ whole genome shotgun (WGS) entry which is preliminary data.</text>
</comment>
<dbReference type="InterPro" id="IPR015422">
    <property type="entry name" value="PyrdxlP-dep_Trfase_small"/>
</dbReference>
<organism evidence="4">
    <name type="scientific">marine sediment metagenome</name>
    <dbReference type="NCBI Taxonomy" id="412755"/>
    <lineage>
        <taxon>unclassified sequences</taxon>
        <taxon>metagenomes</taxon>
        <taxon>ecological metagenomes</taxon>
    </lineage>
</organism>
<proteinExistence type="predicted"/>
<dbReference type="InterPro" id="IPR039429">
    <property type="entry name" value="SHMT-like_dom"/>
</dbReference>
<dbReference type="AlphaFoldDB" id="X1LW71"/>
<accession>X1LW71</accession>
<dbReference type="EMBL" id="BARV01020106">
    <property type="protein sequence ID" value="GAI23632.1"/>
    <property type="molecule type" value="Genomic_DNA"/>
</dbReference>
<dbReference type="InterPro" id="IPR015424">
    <property type="entry name" value="PyrdxlP-dep_Trfase"/>
</dbReference>
<evidence type="ECO:0000313" key="4">
    <source>
        <dbReference type="EMBL" id="GAI23632.1"/>
    </source>
</evidence>
<gene>
    <name evidence="4" type="ORF">S06H3_33651</name>
</gene>
<dbReference type="GO" id="GO:0046653">
    <property type="term" value="P:tetrahydrofolate metabolic process"/>
    <property type="evidence" value="ECO:0007669"/>
    <property type="project" value="TreeGrafter"/>
</dbReference>
<evidence type="ECO:0000256" key="2">
    <source>
        <dbReference type="ARBA" id="ARBA00022898"/>
    </source>
</evidence>
<dbReference type="InterPro" id="IPR049943">
    <property type="entry name" value="Ser_HO-MeTrfase-like"/>
</dbReference>
<dbReference type="Gene3D" id="3.90.1150.10">
    <property type="entry name" value="Aspartate Aminotransferase, domain 1"/>
    <property type="match status" value="1"/>
</dbReference>
<dbReference type="Gene3D" id="3.40.640.10">
    <property type="entry name" value="Type I PLP-dependent aspartate aminotransferase-like (Major domain)"/>
    <property type="match status" value="1"/>
</dbReference>
<comment type="cofactor">
    <cofactor evidence="1">
        <name>pyridoxal 5'-phosphate</name>
        <dbReference type="ChEBI" id="CHEBI:597326"/>
    </cofactor>
</comment>
<dbReference type="PANTHER" id="PTHR11680">
    <property type="entry name" value="SERINE HYDROXYMETHYLTRANSFERASE"/>
    <property type="match status" value="1"/>
</dbReference>
<dbReference type="Pfam" id="PF00464">
    <property type="entry name" value="SHMT"/>
    <property type="match status" value="1"/>
</dbReference>
<sequence length="111" mass="12930">MSLLLEENLSEIDPDTDLIISFEENRQAKKLILIPSESICPKAVRQALGSVFTNLYAEGYPPLRMTEDEERLLLDFKDQLAHYRRYADRRFYKGGEYVNFVESLAQRRAAQ</sequence>
<dbReference type="GO" id="GO:0004372">
    <property type="term" value="F:glycine hydroxymethyltransferase activity"/>
    <property type="evidence" value="ECO:0007669"/>
    <property type="project" value="TreeGrafter"/>
</dbReference>
<dbReference type="GO" id="GO:0005739">
    <property type="term" value="C:mitochondrion"/>
    <property type="evidence" value="ECO:0007669"/>
    <property type="project" value="TreeGrafter"/>
</dbReference>
<dbReference type="SUPFAM" id="SSF53383">
    <property type="entry name" value="PLP-dependent transferases"/>
    <property type="match status" value="1"/>
</dbReference>
<name>X1LW71_9ZZZZ</name>
<dbReference type="PANTHER" id="PTHR11680:SF28">
    <property type="entry name" value="SERINE HYDROXYMETHYLTRANSFERASE, MITOCHONDRIAL"/>
    <property type="match status" value="1"/>
</dbReference>
<feature type="non-terminal residue" evidence="4">
    <location>
        <position position="111"/>
    </location>
</feature>
<dbReference type="InterPro" id="IPR015421">
    <property type="entry name" value="PyrdxlP-dep_Trfase_major"/>
</dbReference>
<protein>
    <recommendedName>
        <fullName evidence="3">Serine hydroxymethyltransferase-like domain-containing protein</fullName>
    </recommendedName>
</protein>
<evidence type="ECO:0000256" key="1">
    <source>
        <dbReference type="ARBA" id="ARBA00001933"/>
    </source>
</evidence>
<feature type="domain" description="Serine hydroxymethyltransferase-like" evidence="3">
    <location>
        <begin position="9"/>
        <end position="70"/>
    </location>
</feature>
<keyword evidence="2" id="KW-0663">Pyridoxal phosphate</keyword>
<reference evidence="4" key="1">
    <citation type="journal article" date="2014" name="Front. Microbiol.">
        <title>High frequency of phylogenetically diverse reductive dehalogenase-homologous genes in deep subseafloor sedimentary metagenomes.</title>
        <authorList>
            <person name="Kawai M."/>
            <person name="Futagami T."/>
            <person name="Toyoda A."/>
            <person name="Takaki Y."/>
            <person name="Nishi S."/>
            <person name="Hori S."/>
            <person name="Arai W."/>
            <person name="Tsubouchi T."/>
            <person name="Morono Y."/>
            <person name="Uchiyama I."/>
            <person name="Ito T."/>
            <person name="Fujiyama A."/>
            <person name="Inagaki F."/>
            <person name="Takami H."/>
        </authorList>
    </citation>
    <scope>NUCLEOTIDE SEQUENCE</scope>
    <source>
        <strain evidence="4">Expedition CK06-06</strain>
    </source>
</reference>
<dbReference type="GO" id="GO:0019264">
    <property type="term" value="P:glycine biosynthetic process from serine"/>
    <property type="evidence" value="ECO:0007669"/>
    <property type="project" value="TreeGrafter"/>
</dbReference>
<evidence type="ECO:0000259" key="3">
    <source>
        <dbReference type="Pfam" id="PF00464"/>
    </source>
</evidence>
<dbReference type="GO" id="GO:0030170">
    <property type="term" value="F:pyridoxal phosphate binding"/>
    <property type="evidence" value="ECO:0007669"/>
    <property type="project" value="TreeGrafter"/>
</dbReference>